<keyword evidence="1" id="KW-0472">Membrane</keyword>
<feature type="transmembrane region" description="Helical" evidence="1">
    <location>
        <begin position="12"/>
        <end position="30"/>
    </location>
</feature>
<accession>A0AAU9D5M5</accession>
<protein>
    <submittedName>
        <fullName evidence="2">Uncharacterized protein</fullName>
    </submittedName>
</protein>
<sequence>MTKNSFFDIININRIIEVILSSTFFVRLIMCNYSINSSKKLINGKFKMKNHNRTAVCLGSLEAINYSISML</sequence>
<organism evidence="2 3">
    <name type="scientific">Haliovirga abyssi</name>
    <dbReference type="NCBI Taxonomy" id="2996794"/>
    <lineage>
        <taxon>Bacteria</taxon>
        <taxon>Fusobacteriati</taxon>
        <taxon>Fusobacteriota</taxon>
        <taxon>Fusobacteriia</taxon>
        <taxon>Fusobacteriales</taxon>
        <taxon>Haliovirgaceae</taxon>
        <taxon>Haliovirga</taxon>
    </lineage>
</organism>
<keyword evidence="3" id="KW-1185">Reference proteome</keyword>
<proteinExistence type="predicted"/>
<name>A0AAU9D5M5_9FUSO</name>
<dbReference type="EMBL" id="AP027059">
    <property type="protein sequence ID" value="BDU51371.1"/>
    <property type="molecule type" value="Genomic_DNA"/>
</dbReference>
<keyword evidence="1" id="KW-1133">Transmembrane helix</keyword>
<dbReference type="Proteomes" id="UP001321582">
    <property type="component" value="Chromosome"/>
</dbReference>
<reference evidence="2 3" key="1">
    <citation type="submission" date="2022-11" db="EMBL/GenBank/DDBJ databases">
        <title>Haliovirga abyssi gen. nov., sp. nov., a mesophilic fermentative bacterium isolated from the Iheya North hydrothermal field and the proposal of Haliovirgaceae fam. nov.</title>
        <authorList>
            <person name="Miyazaki U."/>
            <person name="Tame A."/>
            <person name="Miyazaki J."/>
            <person name="Takai K."/>
            <person name="Sawayama S."/>
            <person name="Kitajima M."/>
            <person name="Okamoto A."/>
            <person name="Nakagawa S."/>
        </authorList>
    </citation>
    <scope>NUCLEOTIDE SEQUENCE [LARGE SCALE GENOMIC DNA]</scope>
    <source>
        <strain evidence="2 3">IC12</strain>
    </source>
</reference>
<gene>
    <name evidence="2" type="ORF">HLVA_19400</name>
</gene>
<keyword evidence="1" id="KW-0812">Transmembrane</keyword>
<evidence type="ECO:0000256" key="1">
    <source>
        <dbReference type="SAM" id="Phobius"/>
    </source>
</evidence>
<evidence type="ECO:0000313" key="2">
    <source>
        <dbReference type="EMBL" id="BDU51371.1"/>
    </source>
</evidence>
<dbReference type="KEGG" id="haby:HLVA_19400"/>
<dbReference type="AlphaFoldDB" id="A0AAU9D5M5"/>
<evidence type="ECO:0000313" key="3">
    <source>
        <dbReference type="Proteomes" id="UP001321582"/>
    </source>
</evidence>